<dbReference type="PANTHER" id="PTHR30469:SF12">
    <property type="entry name" value="MULTIDRUG RESISTANCE PROTEIN MDTA"/>
    <property type="match status" value="1"/>
</dbReference>
<reference evidence="3" key="1">
    <citation type="submission" date="2018-05" db="EMBL/GenBank/DDBJ databases">
        <authorList>
            <person name="Lanie J.A."/>
            <person name="Ng W.-L."/>
            <person name="Kazmierczak K.M."/>
            <person name="Andrzejewski T.M."/>
            <person name="Davidsen T.M."/>
            <person name="Wayne K.J."/>
            <person name="Tettelin H."/>
            <person name="Glass J.I."/>
            <person name="Rusch D."/>
            <person name="Podicherti R."/>
            <person name="Tsui H.-C.T."/>
            <person name="Winkler M.E."/>
        </authorList>
    </citation>
    <scope>NUCLEOTIDE SEQUENCE</scope>
</reference>
<dbReference type="InterPro" id="IPR058627">
    <property type="entry name" value="MdtA-like_C"/>
</dbReference>
<dbReference type="InterPro" id="IPR006143">
    <property type="entry name" value="RND_pump_MFP"/>
</dbReference>
<proteinExistence type="predicted"/>
<name>A0A381RGE9_9ZZZZ</name>
<dbReference type="Pfam" id="PF25967">
    <property type="entry name" value="RND-MFP_C"/>
    <property type="match status" value="1"/>
</dbReference>
<accession>A0A381RGE9</accession>
<organism evidence="3">
    <name type="scientific">marine metagenome</name>
    <dbReference type="NCBI Taxonomy" id="408172"/>
    <lineage>
        <taxon>unclassified sequences</taxon>
        <taxon>metagenomes</taxon>
        <taxon>ecological metagenomes</taxon>
    </lineage>
</organism>
<keyword evidence="1" id="KW-1133">Transmembrane helix</keyword>
<dbReference type="GO" id="GO:1990281">
    <property type="term" value="C:efflux pump complex"/>
    <property type="evidence" value="ECO:0007669"/>
    <property type="project" value="TreeGrafter"/>
</dbReference>
<feature type="domain" description="Multidrug resistance protein MdtA-like C-terminal permuted SH3" evidence="2">
    <location>
        <begin position="305"/>
        <end position="357"/>
    </location>
</feature>
<keyword evidence="1" id="KW-0472">Membrane</keyword>
<dbReference type="Gene3D" id="2.40.30.170">
    <property type="match status" value="1"/>
</dbReference>
<dbReference type="Gene3D" id="1.10.287.470">
    <property type="entry name" value="Helix hairpin bin"/>
    <property type="match status" value="1"/>
</dbReference>
<dbReference type="GO" id="GO:0015562">
    <property type="term" value="F:efflux transmembrane transporter activity"/>
    <property type="evidence" value="ECO:0007669"/>
    <property type="project" value="TreeGrafter"/>
</dbReference>
<dbReference type="EMBL" id="UINC01001854">
    <property type="protein sequence ID" value="SUZ89969.1"/>
    <property type="molecule type" value="Genomic_DNA"/>
</dbReference>
<dbReference type="NCBIfam" id="TIGR01730">
    <property type="entry name" value="RND_mfp"/>
    <property type="match status" value="1"/>
</dbReference>
<dbReference type="Gene3D" id="2.40.420.20">
    <property type="match status" value="1"/>
</dbReference>
<protein>
    <recommendedName>
        <fullName evidence="2">Multidrug resistance protein MdtA-like C-terminal permuted SH3 domain-containing protein</fullName>
    </recommendedName>
</protein>
<dbReference type="PANTHER" id="PTHR30469">
    <property type="entry name" value="MULTIDRUG RESISTANCE PROTEIN MDTA"/>
    <property type="match status" value="1"/>
</dbReference>
<feature type="transmembrane region" description="Helical" evidence="1">
    <location>
        <begin position="7"/>
        <end position="26"/>
    </location>
</feature>
<evidence type="ECO:0000313" key="3">
    <source>
        <dbReference type="EMBL" id="SUZ89969.1"/>
    </source>
</evidence>
<evidence type="ECO:0000259" key="2">
    <source>
        <dbReference type="Pfam" id="PF25967"/>
    </source>
</evidence>
<dbReference type="SUPFAM" id="SSF111369">
    <property type="entry name" value="HlyD-like secretion proteins"/>
    <property type="match status" value="1"/>
</dbReference>
<gene>
    <name evidence="3" type="ORF">METZ01_LOCUS42823</name>
</gene>
<evidence type="ECO:0000256" key="1">
    <source>
        <dbReference type="SAM" id="Phobius"/>
    </source>
</evidence>
<dbReference type="Gene3D" id="2.40.50.100">
    <property type="match status" value="1"/>
</dbReference>
<keyword evidence="1" id="KW-0812">Transmembrane</keyword>
<dbReference type="AlphaFoldDB" id="A0A381RGE9"/>
<sequence>MDIKRHRFTLMFVIIIASLLISFLLGKLKSPPEKMTISTEPLVSTMVVAYDNINISIESQGTVRPLDATKISAEVSGTIINISPKFIPGGVFSKDDVLIIIDPDNYFAAQEKSKALLEQRQNEFDNAINIREKGYLSESEYLSAATALASAKSELVKADKNLNRTKVKLPYDGMVLSKDIGLGQYITVGTPLGMTFATEYAEVRLPLSDRDLSFIQLPTAKKLLNSGVGSGPKVIFTAEQLGPLAKWEGQIVRSEGVVDEKTRVTYAVARIDDPYALQDANSSLPLPMGTFVSADIKTRTDYTVIPIPTEALKNNRQVIVVNSENRIQLKDVKILNADAKYAYLIDGLDEGERIVITPIENAMNGMVVRINVNENKLTTVLTKDDDLSVNEK</sequence>